<dbReference type="GO" id="GO:0005886">
    <property type="term" value="C:plasma membrane"/>
    <property type="evidence" value="ECO:0007669"/>
    <property type="project" value="UniProtKB-SubCell"/>
</dbReference>
<comment type="subcellular location">
    <subcellularLocation>
        <location evidence="1">Cell inner membrane</location>
        <topology evidence="1">Multi-pass membrane protein</topology>
    </subcellularLocation>
</comment>
<keyword evidence="4" id="KW-0997">Cell inner membrane</keyword>
<evidence type="ECO:0000313" key="11">
    <source>
        <dbReference type="EMBL" id="MBC6993128.1"/>
    </source>
</evidence>
<dbReference type="Pfam" id="PF04290">
    <property type="entry name" value="DctQ"/>
    <property type="match status" value="1"/>
</dbReference>
<keyword evidence="6 9" id="KW-1133">Transmembrane helix</keyword>
<evidence type="ECO:0000256" key="5">
    <source>
        <dbReference type="ARBA" id="ARBA00022692"/>
    </source>
</evidence>
<dbReference type="GO" id="GO:0022857">
    <property type="term" value="F:transmembrane transporter activity"/>
    <property type="evidence" value="ECO:0007669"/>
    <property type="project" value="TreeGrafter"/>
</dbReference>
<evidence type="ECO:0000256" key="4">
    <source>
        <dbReference type="ARBA" id="ARBA00022519"/>
    </source>
</evidence>
<proteinExistence type="inferred from homology"/>
<organism evidence="11 12">
    <name type="scientific">Neolewinella lacunae</name>
    <dbReference type="NCBI Taxonomy" id="1517758"/>
    <lineage>
        <taxon>Bacteria</taxon>
        <taxon>Pseudomonadati</taxon>
        <taxon>Bacteroidota</taxon>
        <taxon>Saprospiria</taxon>
        <taxon>Saprospirales</taxon>
        <taxon>Lewinellaceae</taxon>
        <taxon>Neolewinella</taxon>
    </lineage>
</organism>
<keyword evidence="12" id="KW-1185">Reference proteome</keyword>
<dbReference type="EMBL" id="JACSIT010000051">
    <property type="protein sequence ID" value="MBC6993128.1"/>
    <property type="molecule type" value="Genomic_DNA"/>
</dbReference>
<reference evidence="11" key="1">
    <citation type="submission" date="2020-08" db="EMBL/GenBank/DDBJ databases">
        <title>Lewinella bacteria from marine environments.</title>
        <authorList>
            <person name="Zhong Y."/>
        </authorList>
    </citation>
    <scope>NUCLEOTIDE SEQUENCE</scope>
    <source>
        <strain evidence="11">KCTC 42187</strain>
    </source>
</reference>
<keyword evidence="3" id="KW-1003">Cell membrane</keyword>
<evidence type="ECO:0000313" key="12">
    <source>
        <dbReference type="Proteomes" id="UP000650081"/>
    </source>
</evidence>
<feature type="transmembrane region" description="Helical" evidence="9">
    <location>
        <begin position="42"/>
        <end position="60"/>
    </location>
</feature>
<evidence type="ECO:0000256" key="7">
    <source>
        <dbReference type="ARBA" id="ARBA00023136"/>
    </source>
</evidence>
<protein>
    <submittedName>
        <fullName evidence="11">TRAP transporter small permease</fullName>
    </submittedName>
</protein>
<keyword evidence="2" id="KW-0813">Transport</keyword>
<evidence type="ECO:0000256" key="8">
    <source>
        <dbReference type="ARBA" id="ARBA00038436"/>
    </source>
</evidence>
<feature type="domain" description="Tripartite ATP-independent periplasmic transporters DctQ component" evidence="10">
    <location>
        <begin position="19"/>
        <end position="146"/>
    </location>
</feature>
<feature type="transmembrane region" description="Helical" evidence="9">
    <location>
        <begin position="7"/>
        <end position="27"/>
    </location>
</feature>
<gene>
    <name evidence="11" type="ORF">H9S92_03050</name>
</gene>
<dbReference type="AlphaFoldDB" id="A0A923PFE5"/>
<keyword evidence="5 9" id="KW-0812">Transmembrane</keyword>
<evidence type="ECO:0000259" key="10">
    <source>
        <dbReference type="Pfam" id="PF04290"/>
    </source>
</evidence>
<name>A0A923PFE5_9BACT</name>
<dbReference type="GO" id="GO:0015740">
    <property type="term" value="P:C4-dicarboxylate transport"/>
    <property type="evidence" value="ECO:0007669"/>
    <property type="project" value="TreeGrafter"/>
</dbReference>
<comment type="caution">
    <text evidence="11">The sequence shown here is derived from an EMBL/GenBank/DDBJ whole genome shotgun (WGS) entry which is preliminary data.</text>
</comment>
<comment type="similarity">
    <text evidence="8">Belongs to the TRAP transporter small permease family.</text>
</comment>
<dbReference type="InterPro" id="IPR055348">
    <property type="entry name" value="DctQ"/>
</dbReference>
<accession>A0A923PFE5</accession>
<dbReference type="PANTHER" id="PTHR35011">
    <property type="entry name" value="2,3-DIKETO-L-GULONATE TRAP TRANSPORTER SMALL PERMEASE PROTEIN YIAM"/>
    <property type="match status" value="1"/>
</dbReference>
<feature type="transmembrane region" description="Helical" evidence="9">
    <location>
        <begin position="88"/>
        <end position="107"/>
    </location>
</feature>
<dbReference type="InterPro" id="IPR007387">
    <property type="entry name" value="TRAP_DctQ"/>
</dbReference>
<dbReference type="RefSeq" id="WP_187465252.1">
    <property type="nucleotide sequence ID" value="NZ_JACSIT010000051.1"/>
</dbReference>
<dbReference type="PANTHER" id="PTHR35011:SF2">
    <property type="entry name" value="2,3-DIKETO-L-GULONATE TRAP TRANSPORTER SMALL PERMEASE PROTEIN YIAM"/>
    <property type="match status" value="1"/>
</dbReference>
<keyword evidence="7 9" id="KW-0472">Membrane</keyword>
<evidence type="ECO:0000256" key="9">
    <source>
        <dbReference type="SAM" id="Phobius"/>
    </source>
</evidence>
<evidence type="ECO:0000256" key="6">
    <source>
        <dbReference type="ARBA" id="ARBA00022989"/>
    </source>
</evidence>
<evidence type="ECO:0000256" key="1">
    <source>
        <dbReference type="ARBA" id="ARBA00004429"/>
    </source>
</evidence>
<dbReference type="Proteomes" id="UP000650081">
    <property type="component" value="Unassembled WGS sequence"/>
</dbReference>
<evidence type="ECO:0000256" key="3">
    <source>
        <dbReference type="ARBA" id="ARBA00022475"/>
    </source>
</evidence>
<evidence type="ECO:0000256" key="2">
    <source>
        <dbReference type="ARBA" id="ARBA00022448"/>
    </source>
</evidence>
<sequence length="150" mass="16459">MKPLKFLGYLCALLLAVQVVVVLWGVITRYALGNQAGWTEELAGYLLIWISLMGAAYAVGTRSHIAISLFPDGLPPARRRRVNRIIDGLILCFAVAVMMVGGSYYVWLTLSLGQRAPSLQLPVGLVYLAVPVAGLFVSFFQLKDLIYGRD</sequence>
<feature type="transmembrane region" description="Helical" evidence="9">
    <location>
        <begin position="119"/>
        <end position="140"/>
    </location>
</feature>